<evidence type="ECO:0000259" key="7">
    <source>
        <dbReference type="PROSITE" id="PS50111"/>
    </source>
</evidence>
<evidence type="ECO:0000259" key="8">
    <source>
        <dbReference type="PROSITE" id="PS50192"/>
    </source>
</evidence>
<feature type="domain" description="HAMP" evidence="9">
    <location>
        <begin position="217"/>
        <end position="270"/>
    </location>
</feature>
<sequence length="554" mass="58310">MAMKTALSVPLIGKVLLILTVLAGVVFVGIDRINTIQRESESELIGLIDRDAVGIVWMARSRGTAMNAVRLTFETLSESSGLRARQTSGRLKEEAIAFITQMAEAERNLPTLSRDLKVAREAFDRLTQRIDTLIAAKLALPQGAPSDSLRDPIRAVTASVEEFDGLMTQLIEQAQERARNQARITSAHANDASTMVVRIVGLALAGAFLFAFLLLRLTVVRPLNTLIGTAKALLAGHLDRRVRGLDRRDEIGDIARAVQLLKDTLRGADELAHRTQSTAEQVAAATSQAAAAVDQVSGGSQRQMQSVETITHSVSRTTAIIGTIASVSLSAKHCSRQAATQLAGGLTQITAMTGAVQEIAVTSARINAITQSISELATRSNILSLNAAIEAARAGEHGRGFSVVAEEVGNLAQQTADLAQEIALLAADSGERIQNGVSIATDVSGVMNSVAASINETDSLSEDIAKSMEEQGAVLQQIEASLQRLTETANANATACEEIAATMVELTRLADSTRRMAESGRRRKAVEAVPDPGPESAGAAAGDATDGDSGKAAG</sequence>
<dbReference type="GO" id="GO:0007165">
    <property type="term" value="P:signal transduction"/>
    <property type="evidence" value="ECO:0007669"/>
    <property type="project" value="UniProtKB-KW"/>
</dbReference>
<accession>A0A3S0HXZ2</accession>
<keyword evidence="4" id="KW-0175">Coiled coil</keyword>
<evidence type="ECO:0000259" key="9">
    <source>
        <dbReference type="PROSITE" id="PS50885"/>
    </source>
</evidence>
<dbReference type="PANTHER" id="PTHR43531:SF11">
    <property type="entry name" value="METHYL-ACCEPTING CHEMOTAXIS PROTEIN 3"/>
    <property type="match status" value="1"/>
</dbReference>
<evidence type="ECO:0000313" key="11">
    <source>
        <dbReference type="Proteomes" id="UP000277007"/>
    </source>
</evidence>
<keyword evidence="11" id="KW-1185">Reference proteome</keyword>
<keyword evidence="3" id="KW-0807">Transducer</keyword>
<dbReference type="InterPro" id="IPR003660">
    <property type="entry name" value="HAMP_dom"/>
</dbReference>
<dbReference type="CDD" id="cd06225">
    <property type="entry name" value="HAMP"/>
    <property type="match status" value="1"/>
</dbReference>
<reference evidence="10 11" key="1">
    <citation type="submission" date="2018-12" db="EMBL/GenBank/DDBJ databases">
        <authorList>
            <person name="Yang Y."/>
        </authorList>
    </citation>
    <scope>NUCLEOTIDE SEQUENCE [LARGE SCALE GENOMIC DNA]</scope>
    <source>
        <strain evidence="10 11">L-25-5w-1</strain>
    </source>
</reference>
<dbReference type="SMART" id="SM00283">
    <property type="entry name" value="MA"/>
    <property type="match status" value="1"/>
</dbReference>
<keyword evidence="6" id="KW-0812">Transmembrane</keyword>
<evidence type="ECO:0000256" key="2">
    <source>
        <dbReference type="ARBA" id="ARBA00029447"/>
    </source>
</evidence>
<dbReference type="OrthoDB" id="354287at2"/>
<dbReference type="Gene3D" id="1.10.287.950">
    <property type="entry name" value="Methyl-accepting chemotaxis protein"/>
    <property type="match status" value="1"/>
</dbReference>
<dbReference type="PANTHER" id="PTHR43531">
    <property type="entry name" value="PROTEIN ICFG"/>
    <property type="match status" value="1"/>
</dbReference>
<dbReference type="InterPro" id="IPR000727">
    <property type="entry name" value="T_SNARE_dom"/>
</dbReference>
<dbReference type="PROSITE" id="PS50111">
    <property type="entry name" value="CHEMOTAXIS_TRANSDUC_2"/>
    <property type="match status" value="1"/>
</dbReference>
<dbReference type="GO" id="GO:0004888">
    <property type="term" value="F:transmembrane signaling receptor activity"/>
    <property type="evidence" value="ECO:0007669"/>
    <property type="project" value="InterPro"/>
</dbReference>
<dbReference type="GO" id="GO:0006935">
    <property type="term" value="P:chemotaxis"/>
    <property type="evidence" value="ECO:0007669"/>
    <property type="project" value="UniProtKB-KW"/>
</dbReference>
<dbReference type="SUPFAM" id="SSF58104">
    <property type="entry name" value="Methyl-accepting chemotaxis protein (MCP) signaling domain"/>
    <property type="match status" value="1"/>
</dbReference>
<dbReference type="GO" id="GO:0005886">
    <property type="term" value="C:plasma membrane"/>
    <property type="evidence" value="ECO:0007669"/>
    <property type="project" value="TreeGrafter"/>
</dbReference>
<protein>
    <submittedName>
        <fullName evidence="10">Methyl-accepting chemotaxis protein</fullName>
    </submittedName>
</protein>
<feature type="domain" description="T-SNARE coiled-coil homology" evidence="8">
    <location>
        <begin position="437"/>
        <end position="483"/>
    </location>
</feature>
<comment type="similarity">
    <text evidence="2">Belongs to the methyl-accepting chemotaxis (MCP) protein family.</text>
</comment>
<dbReference type="PROSITE" id="PS50885">
    <property type="entry name" value="HAMP"/>
    <property type="match status" value="1"/>
</dbReference>
<comment type="caution">
    <text evidence="10">The sequence shown here is derived from an EMBL/GenBank/DDBJ whole genome shotgun (WGS) entry which is preliminary data.</text>
</comment>
<keyword evidence="1" id="KW-0145">Chemotaxis</keyword>
<dbReference type="AlphaFoldDB" id="A0A3S0HXZ2"/>
<feature type="transmembrane region" description="Helical" evidence="6">
    <location>
        <begin position="12"/>
        <end position="30"/>
    </location>
</feature>
<keyword evidence="6" id="KW-0472">Membrane</keyword>
<dbReference type="Pfam" id="PF00672">
    <property type="entry name" value="HAMP"/>
    <property type="match status" value="1"/>
</dbReference>
<evidence type="ECO:0000256" key="6">
    <source>
        <dbReference type="SAM" id="Phobius"/>
    </source>
</evidence>
<evidence type="ECO:0000256" key="3">
    <source>
        <dbReference type="PROSITE-ProRule" id="PRU00284"/>
    </source>
</evidence>
<dbReference type="InterPro" id="IPR004090">
    <property type="entry name" value="Chemotax_Me-accpt_rcpt"/>
</dbReference>
<dbReference type="EMBL" id="RXMA01000026">
    <property type="protein sequence ID" value="RTR16275.1"/>
    <property type="molecule type" value="Genomic_DNA"/>
</dbReference>
<evidence type="ECO:0000256" key="4">
    <source>
        <dbReference type="SAM" id="Coils"/>
    </source>
</evidence>
<dbReference type="RefSeq" id="WP_126619145.1">
    <property type="nucleotide sequence ID" value="NZ_JBHUCY010000002.1"/>
</dbReference>
<gene>
    <name evidence="10" type="ORF">EJ903_21045</name>
</gene>
<dbReference type="PROSITE" id="PS50192">
    <property type="entry name" value="T_SNARE"/>
    <property type="match status" value="1"/>
</dbReference>
<dbReference type="InterPro" id="IPR051310">
    <property type="entry name" value="MCP_chemotaxis"/>
</dbReference>
<feature type="coiled-coil region" evidence="4">
    <location>
        <begin position="102"/>
        <end position="136"/>
    </location>
</feature>
<keyword evidence="6" id="KW-1133">Transmembrane helix</keyword>
<evidence type="ECO:0000256" key="5">
    <source>
        <dbReference type="SAM" id="MobiDB-lite"/>
    </source>
</evidence>
<proteinExistence type="inferred from homology"/>
<dbReference type="PRINTS" id="PR00260">
    <property type="entry name" value="CHEMTRNSDUCR"/>
</dbReference>
<dbReference type="SMART" id="SM00304">
    <property type="entry name" value="HAMP"/>
    <property type="match status" value="2"/>
</dbReference>
<feature type="domain" description="Methyl-accepting transducer" evidence="7">
    <location>
        <begin position="278"/>
        <end position="507"/>
    </location>
</feature>
<evidence type="ECO:0000313" key="10">
    <source>
        <dbReference type="EMBL" id="RTR16275.1"/>
    </source>
</evidence>
<dbReference type="InterPro" id="IPR004089">
    <property type="entry name" value="MCPsignal_dom"/>
</dbReference>
<dbReference type="Pfam" id="PF00015">
    <property type="entry name" value="MCPsignal"/>
    <property type="match status" value="1"/>
</dbReference>
<dbReference type="Proteomes" id="UP000277007">
    <property type="component" value="Unassembled WGS sequence"/>
</dbReference>
<evidence type="ECO:0000256" key="1">
    <source>
        <dbReference type="ARBA" id="ARBA00022500"/>
    </source>
</evidence>
<feature type="region of interest" description="Disordered" evidence="5">
    <location>
        <begin position="514"/>
        <end position="554"/>
    </location>
</feature>
<organism evidence="10 11">
    <name type="scientific">Azospirillum griseum</name>
    <dbReference type="NCBI Taxonomy" id="2496639"/>
    <lineage>
        <taxon>Bacteria</taxon>
        <taxon>Pseudomonadati</taxon>
        <taxon>Pseudomonadota</taxon>
        <taxon>Alphaproteobacteria</taxon>
        <taxon>Rhodospirillales</taxon>
        <taxon>Azospirillaceae</taxon>
        <taxon>Azospirillum</taxon>
    </lineage>
</organism>
<name>A0A3S0HXZ2_9PROT</name>
<feature type="transmembrane region" description="Helical" evidence="6">
    <location>
        <begin position="195"/>
        <end position="215"/>
    </location>
</feature>